<dbReference type="RefSeq" id="WP_057002004.1">
    <property type="nucleotide sequence ID" value="NZ_FNSH01000001.1"/>
</dbReference>
<dbReference type="Proteomes" id="UP000183687">
    <property type="component" value="Unassembled WGS sequence"/>
</dbReference>
<dbReference type="AlphaFoldDB" id="A0AB38A5E8"/>
<evidence type="ECO:0000313" key="2">
    <source>
        <dbReference type="Proteomes" id="UP000183687"/>
    </source>
</evidence>
<comment type="caution">
    <text evidence="1">The sequence shown here is derived from an EMBL/GenBank/DDBJ whole genome shotgun (WGS) entry which is preliminary data.</text>
</comment>
<protein>
    <submittedName>
        <fullName evidence="1">Uncharacterized protein</fullName>
    </submittedName>
</protein>
<evidence type="ECO:0000313" key="1">
    <source>
        <dbReference type="EMBL" id="SEB50142.1"/>
    </source>
</evidence>
<organism evidence="1 2">
    <name type="scientific">Atopobium minutum</name>
    <dbReference type="NCBI Taxonomy" id="1381"/>
    <lineage>
        <taxon>Bacteria</taxon>
        <taxon>Bacillati</taxon>
        <taxon>Actinomycetota</taxon>
        <taxon>Coriobacteriia</taxon>
        <taxon>Coriobacteriales</taxon>
        <taxon>Atopobiaceae</taxon>
        <taxon>Atopobium</taxon>
    </lineage>
</organism>
<name>A0AB38A5E8_9ACTN</name>
<proteinExistence type="predicted"/>
<reference evidence="1 2" key="1">
    <citation type="submission" date="2016-10" db="EMBL/GenBank/DDBJ databases">
        <authorList>
            <person name="Varghese N."/>
            <person name="Submissions S."/>
        </authorList>
    </citation>
    <scope>NUCLEOTIDE SEQUENCE [LARGE SCALE GENOMIC DNA]</scope>
    <source>
        <strain evidence="1 2">DSM 20586</strain>
    </source>
</reference>
<accession>A0AB38A5E8</accession>
<sequence>MKNIDIFVHEKYSKADYEKVAEHIYKTYDDFMKSDCFVTSLKFVQEPELGEGDSPRNISQYPLEDVLEKFYVAIQDFYEDLNYTSDETCYLEFSASDMEDIQKLLGIVNKHVYNKEDGDYVELVIE</sequence>
<dbReference type="EMBL" id="FNSH01000001">
    <property type="protein sequence ID" value="SEB50142.1"/>
    <property type="molecule type" value="Genomic_DNA"/>
</dbReference>
<gene>
    <name evidence="1" type="ORF">SAMN04489746_0427</name>
</gene>